<feature type="domain" description="P-type ATPase C-terminal" evidence="7">
    <location>
        <begin position="335"/>
        <end position="373"/>
    </location>
</feature>
<evidence type="ECO:0000256" key="4">
    <source>
        <dbReference type="ARBA" id="ARBA00022842"/>
    </source>
</evidence>
<dbReference type="GO" id="GO:0045332">
    <property type="term" value="P:phospholipid translocation"/>
    <property type="evidence" value="ECO:0007669"/>
    <property type="project" value="TreeGrafter"/>
</dbReference>
<dbReference type="GO" id="GO:0005886">
    <property type="term" value="C:plasma membrane"/>
    <property type="evidence" value="ECO:0007669"/>
    <property type="project" value="TreeGrafter"/>
</dbReference>
<proteinExistence type="predicted"/>
<dbReference type="GO" id="GO:0005524">
    <property type="term" value="F:ATP binding"/>
    <property type="evidence" value="ECO:0007669"/>
    <property type="project" value="InterPro"/>
</dbReference>
<dbReference type="Proteomes" id="UP000504617">
    <property type="component" value="Unplaced"/>
</dbReference>
<keyword evidence="2" id="KW-0812">Transmembrane</keyword>
<dbReference type="InterPro" id="IPR001757">
    <property type="entry name" value="P_typ_ATPase"/>
</dbReference>
<evidence type="ECO:0000313" key="8">
    <source>
        <dbReference type="Proteomes" id="UP000504617"/>
    </source>
</evidence>
<dbReference type="PANTHER" id="PTHR24092">
    <property type="entry name" value="PROBABLE PHOSPHOLIPID-TRANSPORTING ATPASE"/>
    <property type="match status" value="1"/>
</dbReference>
<dbReference type="GeneID" id="106548543"/>
<dbReference type="OrthoDB" id="377733at2759"/>
<sequence>MKWLCSRGLRRQENNFMMVQNSQKQIERYELLNVLDFDCVRRRMSVIVKMPDGRIYLFCKGADSSIFPRVPEAESQKTKAHVEQNAVDGYRTLCVAYKEIPAAVYKVLQSQIQEATVALHNREARMAKVFDDIEKDMHLIGSTAVEDKLQDFAAETIEALHAAGMKIWVLTGDKLETAQATCYASRLFQTNTELLLLTAKTVEEGDRKMEQLHELLIEYHKKLVIDAPQGKKALVSGYDYGLVIDGATLSLILNPSQDPNFSHYKSIFLQICLKCTAVLCCRMAPLQKAQIVRMVKNSKGSPITLSVGDGANDVSMILEAHVGIGIKGKEGRQAARNSDYAVPKFKHLKRLLLAHGHLYYVRISHLVQYFFYKVKGMTNWFGRGGVLRRRQVMQRSGIFRWNKQIKCLQPWLLVHKDNRSLSFRSSGQNSALKELLLCLTNDLIHRLKEYELFGPCNWFNQKEIGDTKFLESEVTPAAPLKVPHFLPLISYLKGVLERIPQTTNSKYLDEGIWLSHPVLEDIEDVLHDEEVSNLRMIEKLGNKSGEIEH</sequence>
<dbReference type="GO" id="GO:0005783">
    <property type="term" value="C:endoplasmic reticulum"/>
    <property type="evidence" value="ECO:0007669"/>
    <property type="project" value="TreeGrafter"/>
</dbReference>
<comment type="subcellular location">
    <subcellularLocation>
        <location evidence="1">Membrane</location>
        <topology evidence="1">Multi-pass membrane protein</topology>
    </subcellularLocation>
</comment>
<keyword evidence="4" id="KW-0460">Magnesium</keyword>
<dbReference type="Pfam" id="PF16212">
    <property type="entry name" value="PhoLip_ATPase_C"/>
    <property type="match status" value="1"/>
</dbReference>
<dbReference type="SUPFAM" id="SSF81660">
    <property type="entry name" value="Metal cation-transporting ATPase, ATP-binding domain N"/>
    <property type="match status" value="1"/>
</dbReference>
<dbReference type="InterPro" id="IPR023299">
    <property type="entry name" value="ATPase_P-typ_cyto_dom_N"/>
</dbReference>
<evidence type="ECO:0000256" key="5">
    <source>
        <dbReference type="ARBA" id="ARBA00022989"/>
    </source>
</evidence>
<evidence type="ECO:0000256" key="1">
    <source>
        <dbReference type="ARBA" id="ARBA00004141"/>
    </source>
</evidence>
<dbReference type="AlphaFoldDB" id="A0A6I9YBA5"/>
<dbReference type="GO" id="GO:0055037">
    <property type="term" value="C:recycling endosome"/>
    <property type="evidence" value="ECO:0007669"/>
    <property type="project" value="TreeGrafter"/>
</dbReference>
<dbReference type="FunFam" id="3.40.50.1000:FF:000012">
    <property type="entry name" value="Phospholipid-transporting ATPase"/>
    <property type="match status" value="1"/>
</dbReference>
<dbReference type="InterPro" id="IPR036412">
    <property type="entry name" value="HAD-like_sf"/>
</dbReference>
<keyword evidence="5" id="KW-1133">Transmembrane helix</keyword>
<dbReference type="Gene3D" id="3.40.1110.10">
    <property type="entry name" value="Calcium-transporting ATPase, cytoplasmic domain N"/>
    <property type="match status" value="1"/>
</dbReference>
<dbReference type="PANTHER" id="PTHR24092:SF38">
    <property type="entry name" value="PHOSPHOLIPID-TRANSPORTING ATPASE IG"/>
    <property type="match status" value="1"/>
</dbReference>
<dbReference type="KEGG" id="tsr:106548543"/>
<gene>
    <name evidence="9" type="primary">LOC106548543</name>
</gene>
<dbReference type="SUPFAM" id="SSF56784">
    <property type="entry name" value="HAD-like"/>
    <property type="match status" value="1"/>
</dbReference>
<dbReference type="Pfam" id="PF13246">
    <property type="entry name" value="Cation_ATPase"/>
    <property type="match status" value="1"/>
</dbReference>
<dbReference type="RefSeq" id="XP_013921406.1">
    <property type="nucleotide sequence ID" value="XM_014065931.1"/>
</dbReference>
<dbReference type="InterPro" id="IPR032630">
    <property type="entry name" value="P_typ_ATPase_c"/>
</dbReference>
<dbReference type="GO" id="GO:0016887">
    <property type="term" value="F:ATP hydrolysis activity"/>
    <property type="evidence" value="ECO:0007669"/>
    <property type="project" value="InterPro"/>
</dbReference>
<dbReference type="InterPro" id="IPR023214">
    <property type="entry name" value="HAD_sf"/>
</dbReference>
<reference evidence="9" key="1">
    <citation type="submission" date="2025-08" db="UniProtKB">
        <authorList>
            <consortium name="RefSeq"/>
        </authorList>
    </citation>
    <scope>IDENTIFICATION</scope>
</reference>
<evidence type="ECO:0000259" key="7">
    <source>
        <dbReference type="Pfam" id="PF16212"/>
    </source>
</evidence>
<evidence type="ECO:0000313" key="9">
    <source>
        <dbReference type="RefSeq" id="XP_013921406.1"/>
    </source>
</evidence>
<name>A0A6I9YBA5_9SAUR</name>
<keyword evidence="8" id="KW-1185">Reference proteome</keyword>
<keyword evidence="6" id="KW-0472">Membrane</keyword>
<dbReference type="GO" id="GO:0046872">
    <property type="term" value="F:metal ion binding"/>
    <property type="evidence" value="ECO:0007669"/>
    <property type="project" value="UniProtKB-KW"/>
</dbReference>
<organism evidence="8 9">
    <name type="scientific">Thamnophis sirtalis</name>
    <dbReference type="NCBI Taxonomy" id="35019"/>
    <lineage>
        <taxon>Eukaryota</taxon>
        <taxon>Metazoa</taxon>
        <taxon>Chordata</taxon>
        <taxon>Craniata</taxon>
        <taxon>Vertebrata</taxon>
        <taxon>Euteleostomi</taxon>
        <taxon>Lepidosauria</taxon>
        <taxon>Squamata</taxon>
        <taxon>Bifurcata</taxon>
        <taxon>Unidentata</taxon>
        <taxon>Episquamata</taxon>
        <taxon>Toxicofera</taxon>
        <taxon>Serpentes</taxon>
        <taxon>Colubroidea</taxon>
        <taxon>Colubridae</taxon>
        <taxon>Natricinae</taxon>
        <taxon>Thamnophis</taxon>
    </lineage>
</organism>
<accession>A0A6I9YBA5</accession>
<keyword evidence="3" id="KW-0479">Metal-binding</keyword>
<dbReference type="Gene3D" id="3.40.50.1000">
    <property type="entry name" value="HAD superfamily/HAD-like"/>
    <property type="match status" value="1"/>
</dbReference>
<evidence type="ECO:0000256" key="2">
    <source>
        <dbReference type="ARBA" id="ARBA00022692"/>
    </source>
</evidence>
<dbReference type="GO" id="GO:0140326">
    <property type="term" value="F:ATPase-coupled intramembrane lipid transporter activity"/>
    <property type="evidence" value="ECO:0007669"/>
    <property type="project" value="TreeGrafter"/>
</dbReference>
<protein>
    <submittedName>
        <fullName evidence="9">Phospholipid-transporting ATPase IG-like</fullName>
    </submittedName>
</protein>
<evidence type="ECO:0000256" key="3">
    <source>
        <dbReference type="ARBA" id="ARBA00022723"/>
    </source>
</evidence>
<dbReference type="NCBIfam" id="TIGR01494">
    <property type="entry name" value="ATPase_P-type"/>
    <property type="match status" value="1"/>
</dbReference>
<evidence type="ECO:0000256" key="6">
    <source>
        <dbReference type="ARBA" id="ARBA00023136"/>
    </source>
</evidence>